<evidence type="ECO:0000256" key="2">
    <source>
        <dbReference type="SAM" id="MobiDB-lite"/>
    </source>
</evidence>
<dbReference type="AlphaFoldDB" id="W9SAL1"/>
<dbReference type="InterPro" id="IPR002048">
    <property type="entry name" value="EF_hand_dom"/>
</dbReference>
<dbReference type="SMART" id="SM00054">
    <property type="entry name" value="EFh"/>
    <property type="match status" value="1"/>
</dbReference>
<dbReference type="GO" id="GO:0005509">
    <property type="term" value="F:calcium ion binding"/>
    <property type="evidence" value="ECO:0007669"/>
    <property type="project" value="InterPro"/>
</dbReference>
<dbReference type="PROSITE" id="PS50222">
    <property type="entry name" value="EF_HAND_2"/>
    <property type="match status" value="1"/>
</dbReference>
<dbReference type="EMBL" id="KE345892">
    <property type="protein sequence ID" value="EXC19751.1"/>
    <property type="molecule type" value="Genomic_DNA"/>
</dbReference>
<keyword evidence="1" id="KW-0106">Calcium</keyword>
<dbReference type="Pfam" id="PF13405">
    <property type="entry name" value="EF-hand_6"/>
    <property type="match status" value="1"/>
</dbReference>
<feature type="region of interest" description="Disordered" evidence="2">
    <location>
        <begin position="15"/>
        <end position="42"/>
    </location>
</feature>
<sequence length="137" mass="16017">MAILDLLYQNSNNYDQQKEKEAGQAGSRKFQKNGRSGEAQTKQITVKWTKDQLTELFKSFDKNNDGMLSFEEVELAFRRLGPHTKLWALFRAEKFDCHANARRGMDYGDLNNDERINLHDTELTELVNFTYEKGYKL</sequence>
<accession>W9SAL1</accession>
<dbReference type="InterPro" id="IPR011992">
    <property type="entry name" value="EF-hand-dom_pair"/>
</dbReference>
<organism evidence="4 5">
    <name type="scientific">Morus notabilis</name>
    <dbReference type="NCBI Taxonomy" id="981085"/>
    <lineage>
        <taxon>Eukaryota</taxon>
        <taxon>Viridiplantae</taxon>
        <taxon>Streptophyta</taxon>
        <taxon>Embryophyta</taxon>
        <taxon>Tracheophyta</taxon>
        <taxon>Spermatophyta</taxon>
        <taxon>Magnoliopsida</taxon>
        <taxon>eudicotyledons</taxon>
        <taxon>Gunneridae</taxon>
        <taxon>Pentapetalae</taxon>
        <taxon>rosids</taxon>
        <taxon>fabids</taxon>
        <taxon>Rosales</taxon>
        <taxon>Moraceae</taxon>
        <taxon>Moreae</taxon>
        <taxon>Morus</taxon>
    </lineage>
</organism>
<evidence type="ECO:0000256" key="1">
    <source>
        <dbReference type="ARBA" id="ARBA00022837"/>
    </source>
</evidence>
<evidence type="ECO:0000313" key="5">
    <source>
        <dbReference type="Proteomes" id="UP000030645"/>
    </source>
</evidence>
<protein>
    <recommendedName>
        <fullName evidence="3">EF-hand domain-containing protein</fullName>
    </recommendedName>
</protein>
<gene>
    <name evidence="4" type="ORF">L484_006326</name>
</gene>
<feature type="domain" description="EF-hand" evidence="3">
    <location>
        <begin position="48"/>
        <end position="83"/>
    </location>
</feature>
<reference evidence="5" key="1">
    <citation type="submission" date="2013-01" db="EMBL/GenBank/DDBJ databases">
        <title>Draft Genome Sequence of a Mulberry Tree, Morus notabilis C.K. Schneid.</title>
        <authorList>
            <person name="He N."/>
            <person name="Zhao S."/>
        </authorList>
    </citation>
    <scope>NUCLEOTIDE SEQUENCE</scope>
</reference>
<dbReference type="PROSITE" id="PS00018">
    <property type="entry name" value="EF_HAND_1"/>
    <property type="match status" value="1"/>
</dbReference>
<dbReference type="Proteomes" id="UP000030645">
    <property type="component" value="Unassembled WGS sequence"/>
</dbReference>
<keyword evidence="5" id="KW-1185">Reference proteome</keyword>
<evidence type="ECO:0000259" key="3">
    <source>
        <dbReference type="PROSITE" id="PS50222"/>
    </source>
</evidence>
<dbReference type="SUPFAM" id="SSF47473">
    <property type="entry name" value="EF-hand"/>
    <property type="match status" value="1"/>
</dbReference>
<name>W9SAL1_9ROSA</name>
<dbReference type="Gene3D" id="1.10.238.10">
    <property type="entry name" value="EF-hand"/>
    <property type="match status" value="1"/>
</dbReference>
<evidence type="ECO:0000313" key="4">
    <source>
        <dbReference type="EMBL" id="EXC19751.1"/>
    </source>
</evidence>
<dbReference type="InterPro" id="IPR018247">
    <property type="entry name" value="EF_Hand_1_Ca_BS"/>
</dbReference>
<proteinExistence type="predicted"/>